<dbReference type="GO" id="GO:0016020">
    <property type="term" value="C:membrane"/>
    <property type="evidence" value="ECO:0007669"/>
    <property type="project" value="UniProtKB-SubCell"/>
</dbReference>
<dbReference type="GO" id="GO:0034417">
    <property type="term" value="F:bisphosphoglycerate 3-phosphatase activity"/>
    <property type="evidence" value="ECO:0007669"/>
    <property type="project" value="UniProtKB-EC"/>
</dbReference>
<dbReference type="SUPFAM" id="SSF53254">
    <property type="entry name" value="Phosphoglycerate mutase-like"/>
    <property type="match status" value="1"/>
</dbReference>
<comment type="catalytic activity">
    <reaction evidence="11">
        <text>1D-myo-inositol 1,2,4,5,6-pentakisphosphate + H2O = 1D-myo-inositol 1,2,5,6-tetrakisphosphate + phosphate</text>
        <dbReference type="Rhea" id="RHEA:77115"/>
        <dbReference type="ChEBI" id="CHEBI:15377"/>
        <dbReference type="ChEBI" id="CHEBI:43474"/>
        <dbReference type="ChEBI" id="CHEBI:57798"/>
        <dbReference type="ChEBI" id="CHEBI:195535"/>
        <dbReference type="EC" id="3.1.3.62"/>
    </reaction>
    <physiologicalReaction direction="left-to-right" evidence="11">
        <dbReference type="Rhea" id="RHEA:77116"/>
    </physiologicalReaction>
</comment>
<gene>
    <name evidence="14" type="ORF">PRLR5076_28140</name>
</gene>
<keyword evidence="8" id="KW-0472">Membrane</keyword>
<keyword evidence="7" id="KW-0378">Hydrolase</keyword>
<dbReference type="EC" id="3.1.3.80" evidence="3"/>
<dbReference type="Gene3D" id="3.40.50.1240">
    <property type="entry name" value="Phosphoglycerate mutase-like"/>
    <property type="match status" value="1"/>
</dbReference>
<comment type="catalytic activity">
    <reaction evidence="13">
        <text>(2R)-2,3-bisphosphoglycerate + H2O = (2R)-2-phosphoglycerate + phosphate</text>
        <dbReference type="Rhea" id="RHEA:27381"/>
        <dbReference type="ChEBI" id="CHEBI:15377"/>
        <dbReference type="ChEBI" id="CHEBI:43474"/>
        <dbReference type="ChEBI" id="CHEBI:58248"/>
        <dbReference type="ChEBI" id="CHEBI:58289"/>
        <dbReference type="EC" id="3.1.3.80"/>
    </reaction>
    <physiologicalReaction direction="left-to-right" evidence="13">
        <dbReference type="Rhea" id="RHEA:27382"/>
    </physiologicalReaction>
</comment>
<reference evidence="14" key="1">
    <citation type="journal article" date="2022" name="Int. J. Syst. Evol. Microbiol.">
        <title>Prevotella lacticifex sp. nov., isolated from the rumen of cows.</title>
        <authorList>
            <person name="Shinkai T."/>
            <person name="Ikeyama N."/>
            <person name="Kumagai M."/>
            <person name="Ohmori H."/>
            <person name="Sakamoto M."/>
            <person name="Ohkuma M."/>
            <person name="Mitsumori M."/>
        </authorList>
    </citation>
    <scope>NUCLEOTIDE SEQUENCE</scope>
    <source>
        <strain evidence="14">R5076</strain>
    </source>
</reference>
<keyword evidence="6" id="KW-0732">Signal</keyword>
<evidence type="ECO:0000256" key="2">
    <source>
        <dbReference type="ARBA" id="ARBA00008422"/>
    </source>
</evidence>
<evidence type="ECO:0000313" key="15">
    <source>
        <dbReference type="Proteomes" id="UP000825483"/>
    </source>
</evidence>
<protein>
    <recommendedName>
        <fullName evidence="5">Multiple inositol polyphosphate phosphatase 1</fullName>
        <ecNumber evidence="4">3.1.3.62</ecNumber>
        <ecNumber evidence="3">3.1.3.80</ecNumber>
    </recommendedName>
    <alternativeName>
        <fullName evidence="9">2,3-bisphosphoglycerate 3-phosphatase</fullName>
    </alternativeName>
</protein>
<dbReference type="PANTHER" id="PTHR20963">
    <property type="entry name" value="MULTIPLE INOSITOL POLYPHOSPHATE PHOSPHATASE-RELATED"/>
    <property type="match status" value="1"/>
</dbReference>
<dbReference type="EC" id="3.1.3.62" evidence="4"/>
<dbReference type="Pfam" id="PF00328">
    <property type="entry name" value="His_Phos_2"/>
    <property type="match status" value="1"/>
</dbReference>
<name>A0A9R1CC87_9BACT</name>
<evidence type="ECO:0000256" key="11">
    <source>
        <dbReference type="ARBA" id="ARBA00043671"/>
    </source>
</evidence>
<accession>A0A9R1CC87</accession>
<comment type="caution">
    <text evidence="14">The sequence shown here is derived from an EMBL/GenBank/DDBJ whole genome shotgun (WGS) entry which is preliminary data.</text>
</comment>
<keyword evidence="15" id="KW-1185">Reference proteome</keyword>
<comment type="catalytic activity">
    <reaction evidence="10">
        <text>1D-myo-inositol 1,2,5,6-tetrakisphosphate + H2O = 1D-myo-inositol 1,2,6-trisphosphate + phosphate</text>
        <dbReference type="Rhea" id="RHEA:77119"/>
        <dbReference type="ChEBI" id="CHEBI:15377"/>
        <dbReference type="ChEBI" id="CHEBI:43474"/>
        <dbReference type="ChEBI" id="CHEBI:195535"/>
        <dbReference type="ChEBI" id="CHEBI:195537"/>
        <dbReference type="EC" id="3.1.3.62"/>
    </reaction>
    <physiologicalReaction direction="left-to-right" evidence="10">
        <dbReference type="Rhea" id="RHEA:77120"/>
    </physiologicalReaction>
</comment>
<proteinExistence type="inferred from homology"/>
<comment type="similarity">
    <text evidence="2">Belongs to the histidine acid phosphatase family. MINPP1 subfamily.</text>
</comment>
<evidence type="ECO:0000256" key="10">
    <source>
        <dbReference type="ARBA" id="ARBA00043668"/>
    </source>
</evidence>
<dbReference type="InterPro" id="IPR029033">
    <property type="entry name" value="His_PPase_superfam"/>
</dbReference>
<comment type="catalytic activity">
    <reaction evidence="12">
        <text>1D-myo-inositol hexakisphosphate + H2O = 1D-myo-inositol 1,2,4,5,6-pentakisphosphate + phosphate</text>
        <dbReference type="Rhea" id="RHEA:16989"/>
        <dbReference type="ChEBI" id="CHEBI:15377"/>
        <dbReference type="ChEBI" id="CHEBI:43474"/>
        <dbReference type="ChEBI" id="CHEBI:57798"/>
        <dbReference type="ChEBI" id="CHEBI:58130"/>
        <dbReference type="EC" id="3.1.3.62"/>
    </reaction>
    <physiologicalReaction direction="left-to-right" evidence="12">
        <dbReference type="Rhea" id="RHEA:16990"/>
    </physiologicalReaction>
</comment>
<organism evidence="14 15">
    <name type="scientific">Prevotella lacticifex</name>
    <dbReference type="NCBI Taxonomy" id="2854755"/>
    <lineage>
        <taxon>Bacteria</taxon>
        <taxon>Pseudomonadati</taxon>
        <taxon>Bacteroidota</taxon>
        <taxon>Bacteroidia</taxon>
        <taxon>Bacteroidales</taxon>
        <taxon>Prevotellaceae</taxon>
        <taxon>Prevotella</taxon>
    </lineage>
</organism>
<evidence type="ECO:0000256" key="5">
    <source>
        <dbReference type="ARBA" id="ARBA00018097"/>
    </source>
</evidence>
<dbReference type="AlphaFoldDB" id="A0A9R1CC87"/>
<evidence type="ECO:0000256" key="8">
    <source>
        <dbReference type="ARBA" id="ARBA00023136"/>
    </source>
</evidence>
<evidence type="ECO:0000256" key="4">
    <source>
        <dbReference type="ARBA" id="ARBA00013040"/>
    </source>
</evidence>
<evidence type="ECO:0000256" key="3">
    <source>
        <dbReference type="ARBA" id="ARBA00012976"/>
    </source>
</evidence>
<dbReference type="PANTHER" id="PTHR20963:SF8">
    <property type="entry name" value="MULTIPLE INOSITOL POLYPHOSPHATE PHOSPHATASE 1"/>
    <property type="match status" value="1"/>
</dbReference>
<dbReference type="InterPro" id="IPR000560">
    <property type="entry name" value="His_Pase_clade-2"/>
</dbReference>
<evidence type="ECO:0000256" key="12">
    <source>
        <dbReference type="ARBA" id="ARBA00043691"/>
    </source>
</evidence>
<dbReference type="EMBL" id="BPUB01000002">
    <property type="protein sequence ID" value="GJG59963.1"/>
    <property type="molecule type" value="Genomic_DNA"/>
</dbReference>
<evidence type="ECO:0000256" key="13">
    <source>
        <dbReference type="ARBA" id="ARBA00043832"/>
    </source>
</evidence>
<evidence type="ECO:0000256" key="9">
    <source>
        <dbReference type="ARBA" id="ARBA00031642"/>
    </source>
</evidence>
<sequence length="445" mass="50418">MTANGQSYRSVIAQNPRKSASNYSVYPSPKGPLAPSPAGYRPFYMSHYGRHGSRFLIDPRQYSRPVAILAHADSLGMLTAKGRSALASARAMAAEALNRYGELTHLGALQHRQIAYRMEHRFPEIFADTTTTIQARSTVVIRCILSMENELQELLRYNSRLKIDCDASEHDMYYMNNYKDTMVQRLRKSEEVRKAYSDWVSAHVDNRPLMHRLFNNATYADTISSADVLAADLFHLATIAQNSEIGDKIDLYNLFTTDELYHLWQQTNVWWYLNYGASAVSEGRMPWAQRLLVRNIVDEADSCLRLSHPNATMRFGHESVVLPLVCLLDIDGYGVQTADLDSLEALKWINTNIYPMGCNVQFVFYKPTDGKSDKPVLVKVLLNEEEATLPIRPYTLPRKPRSRAAADNGRTAAGVYYSWPDVRQYLLSRAMQGCSEECCRGSKNG</sequence>
<comment type="subcellular location">
    <subcellularLocation>
        <location evidence="1">Membrane</location>
    </subcellularLocation>
</comment>
<evidence type="ECO:0000313" key="14">
    <source>
        <dbReference type="EMBL" id="GJG59963.1"/>
    </source>
</evidence>
<evidence type="ECO:0000256" key="6">
    <source>
        <dbReference type="ARBA" id="ARBA00022729"/>
    </source>
</evidence>
<evidence type="ECO:0000256" key="7">
    <source>
        <dbReference type="ARBA" id="ARBA00022801"/>
    </source>
</evidence>
<dbReference type="Proteomes" id="UP000825483">
    <property type="component" value="Unassembled WGS sequence"/>
</dbReference>
<evidence type="ECO:0000256" key="1">
    <source>
        <dbReference type="ARBA" id="ARBA00004370"/>
    </source>
</evidence>